<dbReference type="Pfam" id="PF07589">
    <property type="entry name" value="PEP-CTERM"/>
    <property type="match status" value="1"/>
</dbReference>
<feature type="chain" id="PRO_5026977373" evidence="1">
    <location>
        <begin position="22"/>
        <end position="181"/>
    </location>
</feature>
<feature type="signal peptide" evidence="1">
    <location>
        <begin position="1"/>
        <end position="21"/>
    </location>
</feature>
<dbReference type="RefSeq" id="WP_155466905.1">
    <property type="nucleotide sequence ID" value="NZ_WNKY01000041.1"/>
</dbReference>
<gene>
    <name evidence="3" type="ORF">GM676_24910</name>
</gene>
<dbReference type="NCBIfam" id="NF035944">
    <property type="entry name" value="PEPxxWA-CTERM"/>
    <property type="match status" value="1"/>
</dbReference>
<sequence length="181" mass="18916">MTILRHIACAAALLAATAANATTYNFSYTFGAGSVLTGSFDGTASGNLITGLSNISVFRDGVEFGSGNLYNFGWNDSYTMVSGAAVASLDGLENNFLFSTSPWQMGGGFYSGQTFGMYPASVYYDPAKAYVQGGSGWSLADNANFSITRWSVTAVPEPASYAMLLGGLGLVGAIARRRRAV</sequence>
<accession>A0A6L6PPW1</accession>
<organism evidence="3 4">
    <name type="scientific">Duganella radicis</name>
    <dbReference type="NCBI Taxonomy" id="551988"/>
    <lineage>
        <taxon>Bacteria</taxon>
        <taxon>Pseudomonadati</taxon>
        <taxon>Pseudomonadota</taxon>
        <taxon>Betaproteobacteria</taxon>
        <taxon>Burkholderiales</taxon>
        <taxon>Oxalobacteraceae</taxon>
        <taxon>Telluria group</taxon>
        <taxon>Duganella</taxon>
    </lineage>
</organism>
<evidence type="ECO:0000256" key="1">
    <source>
        <dbReference type="SAM" id="SignalP"/>
    </source>
</evidence>
<dbReference type="Proteomes" id="UP000475582">
    <property type="component" value="Unassembled WGS sequence"/>
</dbReference>
<evidence type="ECO:0000313" key="4">
    <source>
        <dbReference type="Proteomes" id="UP000475582"/>
    </source>
</evidence>
<dbReference type="InterPro" id="IPR013424">
    <property type="entry name" value="Ice-binding_C"/>
</dbReference>
<comment type="caution">
    <text evidence="3">The sequence shown here is derived from an EMBL/GenBank/DDBJ whole genome shotgun (WGS) entry which is preliminary data.</text>
</comment>
<reference evidence="3 4" key="1">
    <citation type="submission" date="2019-11" db="EMBL/GenBank/DDBJ databases">
        <title>Type strains purchased from KCTC, JCM and DSMZ.</title>
        <authorList>
            <person name="Lu H."/>
        </authorList>
    </citation>
    <scope>NUCLEOTIDE SEQUENCE [LARGE SCALE GENOMIC DNA]</scope>
    <source>
        <strain evidence="3 4">KCTC 22382</strain>
    </source>
</reference>
<evidence type="ECO:0000313" key="3">
    <source>
        <dbReference type="EMBL" id="MTV40809.1"/>
    </source>
</evidence>
<name>A0A6L6PPW1_9BURK</name>
<evidence type="ECO:0000259" key="2">
    <source>
        <dbReference type="Pfam" id="PF07589"/>
    </source>
</evidence>
<feature type="domain" description="Ice-binding protein C-terminal" evidence="2">
    <location>
        <begin position="154"/>
        <end position="179"/>
    </location>
</feature>
<protein>
    <submittedName>
        <fullName evidence="3">PEPxxWA-CTERM sorting domain-containing protein</fullName>
    </submittedName>
</protein>
<proteinExistence type="predicted"/>
<dbReference type="EMBL" id="WNKY01000041">
    <property type="protein sequence ID" value="MTV40809.1"/>
    <property type="molecule type" value="Genomic_DNA"/>
</dbReference>
<dbReference type="OrthoDB" id="8781144at2"/>
<keyword evidence="1" id="KW-0732">Signal</keyword>
<dbReference type="NCBIfam" id="TIGR02595">
    <property type="entry name" value="PEP_CTERM"/>
    <property type="match status" value="1"/>
</dbReference>
<keyword evidence="4" id="KW-1185">Reference proteome</keyword>
<dbReference type="AlphaFoldDB" id="A0A6L6PPW1"/>